<name>A0A6G0TQ80_APHGL</name>
<evidence type="ECO:0000313" key="2">
    <source>
        <dbReference type="Proteomes" id="UP000475862"/>
    </source>
</evidence>
<protein>
    <submittedName>
        <fullName evidence="1">Uncharacterized protein</fullName>
    </submittedName>
</protein>
<dbReference type="Proteomes" id="UP000475862">
    <property type="component" value="Unassembled WGS sequence"/>
</dbReference>
<organism evidence="1 2">
    <name type="scientific">Aphis glycines</name>
    <name type="common">Soybean aphid</name>
    <dbReference type="NCBI Taxonomy" id="307491"/>
    <lineage>
        <taxon>Eukaryota</taxon>
        <taxon>Metazoa</taxon>
        <taxon>Ecdysozoa</taxon>
        <taxon>Arthropoda</taxon>
        <taxon>Hexapoda</taxon>
        <taxon>Insecta</taxon>
        <taxon>Pterygota</taxon>
        <taxon>Neoptera</taxon>
        <taxon>Paraneoptera</taxon>
        <taxon>Hemiptera</taxon>
        <taxon>Sternorrhyncha</taxon>
        <taxon>Aphidomorpha</taxon>
        <taxon>Aphidoidea</taxon>
        <taxon>Aphididae</taxon>
        <taxon>Aphidini</taxon>
        <taxon>Aphis</taxon>
        <taxon>Aphis</taxon>
    </lineage>
</organism>
<comment type="caution">
    <text evidence="1">The sequence shown here is derived from an EMBL/GenBank/DDBJ whole genome shotgun (WGS) entry which is preliminary data.</text>
</comment>
<accession>A0A6G0TQ80</accession>
<keyword evidence="2" id="KW-1185">Reference proteome</keyword>
<proteinExistence type="predicted"/>
<reference evidence="1 2" key="1">
    <citation type="submission" date="2019-08" db="EMBL/GenBank/DDBJ databases">
        <title>The genome of the soybean aphid Biotype 1, its phylome, world population structure and adaptation to the North American continent.</title>
        <authorList>
            <person name="Giordano R."/>
            <person name="Donthu R.K."/>
            <person name="Hernandez A.G."/>
            <person name="Wright C.L."/>
            <person name="Zimin A.V."/>
        </authorList>
    </citation>
    <scope>NUCLEOTIDE SEQUENCE [LARGE SCALE GENOMIC DNA]</scope>
    <source>
        <tissue evidence="1">Whole aphids</tissue>
    </source>
</reference>
<dbReference type="Gene3D" id="2.20.25.240">
    <property type="match status" value="1"/>
</dbReference>
<gene>
    <name evidence="1" type="ORF">AGLY_006991</name>
</gene>
<dbReference type="AlphaFoldDB" id="A0A6G0TQ80"/>
<dbReference type="OrthoDB" id="6609626at2759"/>
<dbReference type="EMBL" id="VYZN01000022">
    <property type="protein sequence ID" value="KAE9536589.1"/>
    <property type="molecule type" value="Genomic_DNA"/>
</dbReference>
<sequence length="411" mass="48688">MEVNNEVKFIIFEKGKPLALLNLYKYRLIRTRKDGLKKWLCIQKSCYCSIVTNGNLLHETTNEHNHSENSVQSIERQVLRENCKRKAKIEHRDIRSIRKAMYDKRRQIYPAFPKSLIESIEQLKSMDNNDVLKFKDDQFVFVPDNKLFLYRINCLRNGFYIPVAYFFLPEKSKSTYIDMWLYLQDLCEKLIFKKLVVRKIHLDFEISAHGACREVFPSIEIQACRFHLGQCWWRKINSVQQLRTAYTNDDELGKWLKLFFELPFLPPHEIENAFVELVSICPNIDIGCLFSDYLLNTYVEDDCLFPPKIWAQEPSENPRTKNGSESFHRTYNAQFHNPHPSIYLVISVLKETQEEICTKIISASKGRFNKMALADKQRLDHTINEYKKYLIHKSIIKYLLSICNKYQGIKL</sequence>
<evidence type="ECO:0000313" key="1">
    <source>
        <dbReference type="EMBL" id="KAE9536589.1"/>
    </source>
</evidence>